<reference evidence="5" key="1">
    <citation type="submission" date="2018-07" db="EMBL/GenBank/DDBJ databases">
        <authorList>
            <person name="Kim H."/>
        </authorList>
    </citation>
    <scope>NUCLEOTIDE SEQUENCE [LARGE SCALE GENOMIC DNA]</scope>
    <source>
        <strain evidence="5">F02</strain>
    </source>
</reference>
<keyword evidence="5" id="KW-1185">Reference proteome</keyword>
<keyword evidence="1 4" id="KW-0378">Hydrolase</keyword>
<feature type="domain" description="Autotransporter" evidence="3">
    <location>
        <begin position="325"/>
        <end position="599"/>
    </location>
</feature>
<dbReference type="CDD" id="cd01847">
    <property type="entry name" value="Triacylglycerol_lipase_like"/>
    <property type="match status" value="1"/>
</dbReference>
<dbReference type="PANTHER" id="PTHR45648">
    <property type="entry name" value="GDSL LIPASE/ACYLHYDROLASE FAMILY PROTEIN (AFU_ORTHOLOGUE AFUA_4G14700)"/>
    <property type="match status" value="1"/>
</dbReference>
<proteinExistence type="predicted"/>
<dbReference type="EMBL" id="CP031124">
    <property type="protein sequence ID" value="AXF84337.1"/>
    <property type="molecule type" value="Genomic_DNA"/>
</dbReference>
<dbReference type="SUPFAM" id="SSF52266">
    <property type="entry name" value="SGNH hydrolase"/>
    <property type="match status" value="1"/>
</dbReference>
<accession>A0A345D7J9</accession>
<dbReference type="Proteomes" id="UP000252182">
    <property type="component" value="Chromosome"/>
</dbReference>
<dbReference type="SUPFAM" id="SSF103515">
    <property type="entry name" value="Autotransporter"/>
    <property type="match status" value="1"/>
</dbReference>
<evidence type="ECO:0000313" key="4">
    <source>
        <dbReference type="EMBL" id="AXF84337.1"/>
    </source>
</evidence>
<dbReference type="InterPro" id="IPR001087">
    <property type="entry name" value="GDSL"/>
</dbReference>
<dbReference type="PROSITE" id="PS51208">
    <property type="entry name" value="AUTOTRANSPORTER"/>
    <property type="match status" value="1"/>
</dbReference>
<dbReference type="KEGG" id="hyf:DTO96_100039"/>
<sequence>MRTHVFSRKALPLILTSALMGAHFCAHAYDGVVIFGDSLSDGGIYGSRFTTNPGLTAAEYFAQGLGYTTTTSTTGGTNYAQGGARVSSPSASTPAGFAQRPVSTQLTEYLSSTGGLASNNSVYVIQGGANDLFQNLAMVQAGAMTQTELEQNIISTGKSFAQQVATLQSAGAKYIVVPNVPNLGATPAFSGVLSSTGTKVSVGYNTVVQQALAAYGANVIAVDTFGLINEVAANPSLYGFTNATTPACATPTSLVCSPATLVSPNAASTYVFADGVHPTTAAQKLESQYMLSVINAPTQMSLLSAAPLAGGMSRQRTLAANMPHAGNRTWHTFVDYDHTPTKYGEAKSTANTFLTGIDRGVGTGRVGLSVGYQKYSTSFGTSAGGFDIKEPSVGLYYSHGIGADGENGNLLASLSYGNLKLSNLKRNINLGNTTRTETGETSGHHWSLGLAADVTAGTFANRRVSHGPIASLSYEDIKFNAFDETSGTSTAMSYGAQSRRGFLASLGYQVKGHFGRFSPYAKVAYEFNGTRGSDVNARVKNAYSSFTTPALETSDGFRAELGAAMDISPMVNAHVGLGSTFGKDSGKETSLNIGVDAKF</sequence>
<dbReference type="Pfam" id="PF03797">
    <property type="entry name" value="Autotransporter"/>
    <property type="match status" value="1"/>
</dbReference>
<name>A0A345D7J9_9BURK</name>
<feature type="chain" id="PRO_5016583071" evidence="2">
    <location>
        <begin position="29"/>
        <end position="599"/>
    </location>
</feature>
<evidence type="ECO:0000259" key="3">
    <source>
        <dbReference type="PROSITE" id="PS51208"/>
    </source>
</evidence>
<gene>
    <name evidence="4" type="primary">lip-1</name>
    <name evidence="4" type="ORF">DTO96_100039</name>
</gene>
<evidence type="ECO:0000256" key="2">
    <source>
        <dbReference type="SAM" id="SignalP"/>
    </source>
</evidence>
<dbReference type="InterPro" id="IPR005546">
    <property type="entry name" value="Autotransporte_beta"/>
</dbReference>
<feature type="signal peptide" evidence="2">
    <location>
        <begin position="1"/>
        <end position="28"/>
    </location>
</feature>
<dbReference type="GO" id="GO:0004806">
    <property type="term" value="F:triacylglycerol lipase activity"/>
    <property type="evidence" value="ECO:0007669"/>
    <property type="project" value="UniProtKB-EC"/>
</dbReference>
<dbReference type="InterPro" id="IPR008265">
    <property type="entry name" value="Lipase_GDSL_AS"/>
</dbReference>
<protein>
    <submittedName>
        <fullName evidence="4">Lipase 1</fullName>
        <ecNumber evidence="4">3.1.1.3</ecNumber>
    </submittedName>
</protein>
<dbReference type="GO" id="GO:0006629">
    <property type="term" value="P:lipid metabolic process"/>
    <property type="evidence" value="ECO:0007669"/>
    <property type="project" value="InterPro"/>
</dbReference>
<dbReference type="PANTHER" id="PTHR45648:SF22">
    <property type="entry name" value="GDSL LIPASE_ACYLHYDROLASE FAMILY PROTEIN (AFU_ORTHOLOGUE AFUA_4G14700)"/>
    <property type="match status" value="1"/>
</dbReference>
<organism evidence="4 5">
    <name type="scientific">Ephemeroptericola cinctiostellae</name>
    <dbReference type="NCBI Taxonomy" id="2268024"/>
    <lineage>
        <taxon>Bacteria</taxon>
        <taxon>Pseudomonadati</taxon>
        <taxon>Pseudomonadota</taxon>
        <taxon>Betaproteobacteria</taxon>
        <taxon>Burkholderiales</taxon>
        <taxon>Burkholderiaceae</taxon>
        <taxon>Ephemeroptericola</taxon>
    </lineage>
</organism>
<dbReference type="OrthoDB" id="5292073at2"/>
<keyword evidence="2" id="KW-0732">Signal</keyword>
<dbReference type="AlphaFoldDB" id="A0A345D7J9"/>
<dbReference type="InterPro" id="IPR036514">
    <property type="entry name" value="SGNH_hydro_sf"/>
</dbReference>
<dbReference type="InterPro" id="IPR051058">
    <property type="entry name" value="GDSL_Est/Lipase"/>
</dbReference>
<dbReference type="PROSITE" id="PS01098">
    <property type="entry name" value="LIPASE_GDSL_SER"/>
    <property type="match status" value="1"/>
</dbReference>
<dbReference type="Gene3D" id="3.40.50.1110">
    <property type="entry name" value="SGNH hydrolase"/>
    <property type="match status" value="1"/>
</dbReference>
<evidence type="ECO:0000256" key="1">
    <source>
        <dbReference type="ARBA" id="ARBA00022801"/>
    </source>
</evidence>
<evidence type="ECO:0000313" key="5">
    <source>
        <dbReference type="Proteomes" id="UP000252182"/>
    </source>
</evidence>
<dbReference type="EC" id="3.1.1.3" evidence="4"/>
<dbReference type="RefSeq" id="WP_114561655.1">
    <property type="nucleotide sequence ID" value="NZ_CP031124.1"/>
</dbReference>
<dbReference type="Gene3D" id="2.40.128.130">
    <property type="entry name" value="Autotransporter beta-domain"/>
    <property type="match status" value="1"/>
</dbReference>
<dbReference type="SMART" id="SM00869">
    <property type="entry name" value="Autotransporter"/>
    <property type="match status" value="1"/>
</dbReference>
<dbReference type="InterPro" id="IPR036709">
    <property type="entry name" value="Autotransporte_beta_dom_sf"/>
</dbReference>
<dbReference type="Pfam" id="PF00657">
    <property type="entry name" value="Lipase_GDSL"/>
    <property type="match status" value="1"/>
</dbReference>